<dbReference type="PANTHER" id="PTHR13812">
    <property type="entry name" value="KETIMINE REDUCTASE MU-CRYSTALLIN"/>
    <property type="match status" value="1"/>
</dbReference>
<sequence>MKFYSDKQIMDVYSMSDAMNDVKNTLLRINDGKVKTPERTVIPVSDDNVMLYMPSADVESLYSTIKIISIFPNNKDKNMPATQAVSVITELESGQNVATLEASYLTRLRTGAMTGLSTDIQARKDAKVLGVIGTGGMAFEQALGVLEVRDIERIVLFNRTEEKAHSFKDQLIAFGVTVKIEIADNVNDLTEVSDIINTATNSTKAVFDHNFVKPGTHINGLGTYMPHMREINEESIKVASHVIFDDLDAVKIEAGEFIHAVEAGDFSWDTPVALKDMLDKEIDRRDTDITIFKSVGAAYYDMSVTIGAYEKLK</sequence>
<comment type="caution">
    <text evidence="1">The sequence shown here is derived from an EMBL/GenBank/DDBJ whole genome shotgun (WGS) entry which is preliminary data.</text>
</comment>
<organism evidence="1 2">
    <name type="scientific">Phocicoccus pinnipedialis</name>
    <dbReference type="NCBI Taxonomy" id="110845"/>
    <lineage>
        <taxon>Bacteria</taxon>
        <taxon>Bacillati</taxon>
        <taxon>Bacillota</taxon>
        <taxon>Bacilli</taxon>
        <taxon>Bacillales</taxon>
        <taxon>Salinicoccaceae</taxon>
        <taxon>Phocicoccus</taxon>
    </lineage>
</organism>
<dbReference type="PANTHER" id="PTHR13812:SF19">
    <property type="entry name" value="KETIMINE REDUCTASE MU-CRYSTALLIN"/>
    <property type="match status" value="1"/>
</dbReference>
<gene>
    <name evidence="1" type="primary">rapL_2</name>
    <name evidence="1" type="ORF">JEOPIN946_00905</name>
</gene>
<protein>
    <submittedName>
        <fullName evidence="1">L-lysine cyclodeaminase</fullName>
    </submittedName>
</protein>
<dbReference type="InterPro" id="IPR003462">
    <property type="entry name" value="ODC_Mu_crystall"/>
</dbReference>
<dbReference type="RefSeq" id="WP_186077268.1">
    <property type="nucleotide sequence ID" value="NZ_CAJEWB010000010.1"/>
</dbReference>
<dbReference type="InterPro" id="IPR023401">
    <property type="entry name" value="ODC_N"/>
</dbReference>
<dbReference type="GO" id="GO:0005737">
    <property type="term" value="C:cytoplasm"/>
    <property type="evidence" value="ECO:0007669"/>
    <property type="project" value="TreeGrafter"/>
</dbReference>
<dbReference type="EMBL" id="CAJEWB010000010">
    <property type="protein sequence ID" value="CAD2075003.1"/>
    <property type="molecule type" value="Genomic_DNA"/>
</dbReference>
<dbReference type="AlphaFoldDB" id="A0A6V7RBJ0"/>
<keyword evidence="2" id="KW-1185">Reference proteome</keyword>
<dbReference type="Gene3D" id="3.40.50.720">
    <property type="entry name" value="NAD(P)-binding Rossmann-like Domain"/>
    <property type="match status" value="1"/>
</dbReference>
<dbReference type="SUPFAM" id="SSF51735">
    <property type="entry name" value="NAD(P)-binding Rossmann-fold domains"/>
    <property type="match status" value="1"/>
</dbReference>
<dbReference type="Gene3D" id="3.30.1780.10">
    <property type="entry name" value="ornithine cyclodeaminase, domain 1"/>
    <property type="match status" value="1"/>
</dbReference>
<dbReference type="Pfam" id="PF02423">
    <property type="entry name" value="OCD_Mu_crystall"/>
    <property type="match status" value="1"/>
</dbReference>
<dbReference type="InterPro" id="IPR036291">
    <property type="entry name" value="NAD(P)-bd_dom_sf"/>
</dbReference>
<name>A0A6V7RBJ0_9BACL</name>
<accession>A0A6V7RBJ0</accession>
<reference evidence="1 2" key="1">
    <citation type="submission" date="2020-07" db="EMBL/GenBank/DDBJ databases">
        <authorList>
            <person name="Criscuolo A."/>
        </authorList>
    </citation>
    <scope>NUCLEOTIDE SEQUENCE [LARGE SCALE GENOMIC DNA]</scope>
    <source>
        <strain evidence="1">CIP107946</strain>
    </source>
</reference>
<evidence type="ECO:0000313" key="1">
    <source>
        <dbReference type="EMBL" id="CAD2075003.1"/>
    </source>
</evidence>
<dbReference type="PIRSF" id="PIRSF001439">
    <property type="entry name" value="CryM"/>
    <property type="match status" value="1"/>
</dbReference>
<dbReference type="Proteomes" id="UP000588186">
    <property type="component" value="Unassembled WGS sequence"/>
</dbReference>
<evidence type="ECO:0000313" key="2">
    <source>
        <dbReference type="Proteomes" id="UP000588186"/>
    </source>
</evidence>
<proteinExistence type="predicted"/>